<feature type="non-terminal residue" evidence="1">
    <location>
        <position position="68"/>
    </location>
</feature>
<gene>
    <name evidence="1" type="ORF">KI387_007715</name>
</gene>
<accession>A0AA38GQA4</accession>
<organism evidence="1 2">
    <name type="scientific">Taxus chinensis</name>
    <name type="common">Chinese yew</name>
    <name type="synonym">Taxus wallichiana var. chinensis</name>
    <dbReference type="NCBI Taxonomy" id="29808"/>
    <lineage>
        <taxon>Eukaryota</taxon>
        <taxon>Viridiplantae</taxon>
        <taxon>Streptophyta</taxon>
        <taxon>Embryophyta</taxon>
        <taxon>Tracheophyta</taxon>
        <taxon>Spermatophyta</taxon>
        <taxon>Pinopsida</taxon>
        <taxon>Pinidae</taxon>
        <taxon>Conifers II</taxon>
        <taxon>Cupressales</taxon>
        <taxon>Taxaceae</taxon>
        <taxon>Taxus</taxon>
    </lineage>
</organism>
<name>A0AA38GQA4_TAXCH</name>
<dbReference type="AlphaFoldDB" id="A0AA38GQA4"/>
<proteinExistence type="predicted"/>
<dbReference type="Proteomes" id="UP000824469">
    <property type="component" value="Unassembled WGS sequence"/>
</dbReference>
<reference evidence="1 2" key="1">
    <citation type="journal article" date="2021" name="Nat. Plants">
        <title>The Taxus genome provides insights into paclitaxel biosynthesis.</title>
        <authorList>
            <person name="Xiong X."/>
            <person name="Gou J."/>
            <person name="Liao Q."/>
            <person name="Li Y."/>
            <person name="Zhou Q."/>
            <person name="Bi G."/>
            <person name="Li C."/>
            <person name="Du R."/>
            <person name="Wang X."/>
            <person name="Sun T."/>
            <person name="Guo L."/>
            <person name="Liang H."/>
            <person name="Lu P."/>
            <person name="Wu Y."/>
            <person name="Zhang Z."/>
            <person name="Ro D.K."/>
            <person name="Shang Y."/>
            <person name="Huang S."/>
            <person name="Yan J."/>
        </authorList>
    </citation>
    <scope>NUCLEOTIDE SEQUENCE [LARGE SCALE GENOMIC DNA]</scope>
    <source>
        <strain evidence="1">Ta-2019</strain>
    </source>
</reference>
<sequence>MNGTWFIWDMRDAKARSTRFGRFWRCGEKTHKCYWDTRDKSARSTRLDQIKGDNGSGRTWDMWEAKAR</sequence>
<protein>
    <submittedName>
        <fullName evidence="1">Uncharacterized protein</fullName>
    </submittedName>
</protein>
<dbReference type="EMBL" id="JAHRHJ020000002">
    <property type="protein sequence ID" value="KAH9327537.1"/>
    <property type="molecule type" value="Genomic_DNA"/>
</dbReference>
<keyword evidence="2" id="KW-1185">Reference proteome</keyword>
<evidence type="ECO:0000313" key="1">
    <source>
        <dbReference type="EMBL" id="KAH9327537.1"/>
    </source>
</evidence>
<comment type="caution">
    <text evidence="1">The sequence shown here is derived from an EMBL/GenBank/DDBJ whole genome shotgun (WGS) entry which is preliminary data.</text>
</comment>
<evidence type="ECO:0000313" key="2">
    <source>
        <dbReference type="Proteomes" id="UP000824469"/>
    </source>
</evidence>